<name>A0A8T0W3E0_PANVG</name>
<feature type="transmembrane region" description="Helical" evidence="9">
    <location>
        <begin position="6"/>
        <end position="27"/>
    </location>
</feature>
<keyword evidence="11" id="KW-1185">Reference proteome</keyword>
<evidence type="ECO:0000313" key="11">
    <source>
        <dbReference type="Proteomes" id="UP000823388"/>
    </source>
</evidence>
<dbReference type="FunFam" id="1.10.630.10:FF:000043">
    <property type="entry name" value="Cytochrome P450 99A2"/>
    <property type="match status" value="1"/>
</dbReference>
<keyword evidence="9" id="KW-0812">Transmembrane</keyword>
<dbReference type="InterPro" id="IPR036396">
    <property type="entry name" value="Cyt_P450_sf"/>
</dbReference>
<evidence type="ECO:0000256" key="6">
    <source>
        <dbReference type="ARBA" id="ARBA00023033"/>
    </source>
</evidence>
<dbReference type="PRINTS" id="PR00463">
    <property type="entry name" value="EP450I"/>
</dbReference>
<evidence type="ECO:0000256" key="4">
    <source>
        <dbReference type="ARBA" id="ARBA00023002"/>
    </source>
</evidence>
<dbReference type="GO" id="GO:0020037">
    <property type="term" value="F:heme binding"/>
    <property type="evidence" value="ECO:0007669"/>
    <property type="project" value="InterPro"/>
</dbReference>
<dbReference type="EMBL" id="CM029039">
    <property type="protein sequence ID" value="KAG2640486.1"/>
    <property type="molecule type" value="Genomic_DNA"/>
</dbReference>
<organism evidence="10 11">
    <name type="scientific">Panicum virgatum</name>
    <name type="common">Blackwell switchgrass</name>
    <dbReference type="NCBI Taxonomy" id="38727"/>
    <lineage>
        <taxon>Eukaryota</taxon>
        <taxon>Viridiplantae</taxon>
        <taxon>Streptophyta</taxon>
        <taxon>Embryophyta</taxon>
        <taxon>Tracheophyta</taxon>
        <taxon>Spermatophyta</taxon>
        <taxon>Magnoliopsida</taxon>
        <taxon>Liliopsida</taxon>
        <taxon>Poales</taxon>
        <taxon>Poaceae</taxon>
        <taxon>PACMAD clade</taxon>
        <taxon>Panicoideae</taxon>
        <taxon>Panicodae</taxon>
        <taxon>Paniceae</taxon>
        <taxon>Panicinae</taxon>
        <taxon>Panicum</taxon>
        <taxon>Panicum sect. Hiantes</taxon>
    </lineage>
</organism>
<keyword evidence="9" id="KW-0472">Membrane</keyword>
<evidence type="ECO:0000256" key="9">
    <source>
        <dbReference type="SAM" id="Phobius"/>
    </source>
</evidence>
<dbReference type="InterPro" id="IPR017972">
    <property type="entry name" value="Cyt_P450_CS"/>
</dbReference>
<keyword evidence="2 7" id="KW-0349">Heme</keyword>
<evidence type="ECO:0000256" key="1">
    <source>
        <dbReference type="ARBA" id="ARBA00010617"/>
    </source>
</evidence>
<keyword evidence="6 8" id="KW-0503">Monooxygenase</keyword>
<protein>
    <recommendedName>
        <fullName evidence="12">Cytochrome P450 99A2</fullName>
    </recommendedName>
</protein>
<evidence type="ECO:0008006" key="12">
    <source>
        <dbReference type="Google" id="ProtNLM"/>
    </source>
</evidence>
<dbReference type="PROSITE" id="PS00086">
    <property type="entry name" value="CYTOCHROME_P450"/>
    <property type="match status" value="1"/>
</dbReference>
<dbReference type="InterPro" id="IPR001128">
    <property type="entry name" value="Cyt_P450"/>
</dbReference>
<dbReference type="PRINTS" id="PR00385">
    <property type="entry name" value="P450"/>
</dbReference>
<dbReference type="Proteomes" id="UP000823388">
    <property type="component" value="Chromosome 2K"/>
</dbReference>
<comment type="cofactor">
    <cofactor evidence="7">
        <name>heme</name>
        <dbReference type="ChEBI" id="CHEBI:30413"/>
    </cofactor>
</comment>
<accession>A0A8T0W3E0</accession>
<dbReference type="PANTHER" id="PTHR47955:SF8">
    <property type="entry name" value="CYTOCHROME P450 71D11-LIKE"/>
    <property type="match status" value="1"/>
</dbReference>
<dbReference type="GO" id="GO:0005506">
    <property type="term" value="F:iron ion binding"/>
    <property type="evidence" value="ECO:0007669"/>
    <property type="project" value="InterPro"/>
</dbReference>
<keyword evidence="9" id="KW-1133">Transmembrane helix</keyword>
<sequence>MEMELSAATLLFVFLISLPILVTLLSHKSTSTSKKRRPPGPWNLPLIGSLLHFVKSHPPAVLRDLANKYGPVMFLRMGQIDTVVITSPAAAEEVLRDKDVIFASRPSIVASELFCYQNRDIVFSPYGSYWRTLRKLCTMELLSAKMVRQFAPIRDNETMSLVKNMQAAGRGGELVNLARHLVACTNSITAKAAFGQVCSGELQNQFLSSTAVAISYSAGFTVGDVFPSLRFIDVVTGLRRRMWRARLQLDDVFDKIIARSEAQRGDDLVSVLLRIRDEGELQFPISTINIKAIILDMFVGGTDTTSSAAEWTMSELMRNPDVMAKAQAEVRRVFDNVSPQDHEAKLDELQYIKMVIKESLRLHPVVPMLVPHFCQETCDVGGFQVMEGTRVIINVWAMARSPEYWHDAEKFRPERFEDAMLDFKGSQFQYLPFGAGRRRCPGDTFGLAVLELIIARLLYYIDWSLPVRMQPDDIDMEMNVSATARRKNQLHLVASPYKKVSCNTD</sequence>
<reference evidence="10 11" key="1">
    <citation type="submission" date="2020-05" db="EMBL/GenBank/DDBJ databases">
        <title>WGS assembly of Panicum virgatum.</title>
        <authorList>
            <person name="Lovell J.T."/>
            <person name="Jenkins J."/>
            <person name="Shu S."/>
            <person name="Juenger T.E."/>
            <person name="Schmutz J."/>
        </authorList>
    </citation>
    <scope>NUCLEOTIDE SEQUENCE [LARGE SCALE GENOMIC DNA]</scope>
    <source>
        <strain evidence="11">cv. AP13</strain>
    </source>
</reference>
<evidence type="ECO:0000256" key="8">
    <source>
        <dbReference type="RuleBase" id="RU000461"/>
    </source>
</evidence>
<proteinExistence type="inferred from homology"/>
<feature type="binding site" description="axial binding residue" evidence="7">
    <location>
        <position position="440"/>
    </location>
    <ligand>
        <name>heme</name>
        <dbReference type="ChEBI" id="CHEBI:30413"/>
    </ligand>
    <ligandPart>
        <name>Fe</name>
        <dbReference type="ChEBI" id="CHEBI:18248"/>
    </ligandPart>
</feature>
<evidence type="ECO:0000313" key="10">
    <source>
        <dbReference type="EMBL" id="KAG2640486.1"/>
    </source>
</evidence>
<evidence type="ECO:0000256" key="5">
    <source>
        <dbReference type="ARBA" id="ARBA00023004"/>
    </source>
</evidence>
<evidence type="ECO:0000256" key="7">
    <source>
        <dbReference type="PIRSR" id="PIRSR602401-1"/>
    </source>
</evidence>
<keyword evidence="5 7" id="KW-0408">Iron</keyword>
<keyword evidence="3 7" id="KW-0479">Metal-binding</keyword>
<evidence type="ECO:0000256" key="3">
    <source>
        <dbReference type="ARBA" id="ARBA00022723"/>
    </source>
</evidence>
<dbReference type="InterPro" id="IPR002401">
    <property type="entry name" value="Cyt_P450_E_grp-I"/>
</dbReference>
<dbReference type="PANTHER" id="PTHR47955">
    <property type="entry name" value="CYTOCHROME P450 FAMILY 71 PROTEIN"/>
    <property type="match status" value="1"/>
</dbReference>
<evidence type="ECO:0000256" key="2">
    <source>
        <dbReference type="ARBA" id="ARBA00022617"/>
    </source>
</evidence>
<dbReference type="OrthoDB" id="1470350at2759"/>
<dbReference type="CDD" id="cd11072">
    <property type="entry name" value="CYP71-like"/>
    <property type="match status" value="1"/>
</dbReference>
<dbReference type="Pfam" id="PF00067">
    <property type="entry name" value="p450"/>
    <property type="match status" value="1"/>
</dbReference>
<dbReference type="SUPFAM" id="SSF48264">
    <property type="entry name" value="Cytochrome P450"/>
    <property type="match status" value="1"/>
</dbReference>
<gene>
    <name evidence="10" type="ORF">PVAP13_2KG096580</name>
</gene>
<dbReference type="GO" id="GO:0016705">
    <property type="term" value="F:oxidoreductase activity, acting on paired donors, with incorporation or reduction of molecular oxygen"/>
    <property type="evidence" value="ECO:0007669"/>
    <property type="project" value="InterPro"/>
</dbReference>
<comment type="similarity">
    <text evidence="1 8">Belongs to the cytochrome P450 family.</text>
</comment>
<dbReference type="AlphaFoldDB" id="A0A8T0W3E0"/>
<dbReference type="Gene3D" id="1.10.630.10">
    <property type="entry name" value="Cytochrome P450"/>
    <property type="match status" value="1"/>
</dbReference>
<dbReference type="GO" id="GO:0004497">
    <property type="term" value="F:monooxygenase activity"/>
    <property type="evidence" value="ECO:0007669"/>
    <property type="project" value="UniProtKB-KW"/>
</dbReference>
<keyword evidence="4 8" id="KW-0560">Oxidoreductase</keyword>
<comment type="caution">
    <text evidence="10">The sequence shown here is derived from an EMBL/GenBank/DDBJ whole genome shotgun (WGS) entry which is preliminary data.</text>
</comment>